<evidence type="ECO:0000256" key="1">
    <source>
        <dbReference type="ARBA" id="ARBA00022801"/>
    </source>
</evidence>
<proteinExistence type="inferred from homology"/>
<dbReference type="SUPFAM" id="SSF53474">
    <property type="entry name" value="alpha/beta-Hydrolases"/>
    <property type="match status" value="1"/>
</dbReference>
<comment type="caution">
    <text evidence="6">The sequence shown here is derived from an EMBL/GenBank/DDBJ whole genome shotgun (WGS) entry which is preliminary data.</text>
</comment>
<dbReference type="Pfam" id="PF20434">
    <property type="entry name" value="BD-FAE"/>
    <property type="match status" value="1"/>
</dbReference>
<dbReference type="PANTHER" id="PTHR48081:SF30">
    <property type="entry name" value="ACETYL-HYDROLASE LIPR-RELATED"/>
    <property type="match status" value="1"/>
</dbReference>
<gene>
    <name evidence="6" type="ORF">CYMTET_11114</name>
</gene>
<evidence type="ECO:0000259" key="5">
    <source>
        <dbReference type="Pfam" id="PF20434"/>
    </source>
</evidence>
<dbReference type="InterPro" id="IPR049492">
    <property type="entry name" value="BD-FAE-like_dom"/>
</dbReference>
<dbReference type="GO" id="GO:0004806">
    <property type="term" value="F:triacylglycerol lipase activity"/>
    <property type="evidence" value="ECO:0007669"/>
    <property type="project" value="TreeGrafter"/>
</dbReference>
<reference evidence="6 7" key="1">
    <citation type="journal article" date="2015" name="Genome Biol. Evol.">
        <title>Comparative Genomics of a Bacterivorous Green Alga Reveals Evolutionary Causalities and Consequences of Phago-Mixotrophic Mode of Nutrition.</title>
        <authorList>
            <person name="Burns J.A."/>
            <person name="Paasch A."/>
            <person name="Narechania A."/>
            <person name="Kim E."/>
        </authorList>
    </citation>
    <scope>NUCLEOTIDE SEQUENCE [LARGE SCALE GENOMIC DNA]</scope>
    <source>
        <strain evidence="6 7">PLY_AMNH</strain>
    </source>
</reference>
<evidence type="ECO:0000313" key="6">
    <source>
        <dbReference type="EMBL" id="KAK3281078.1"/>
    </source>
</evidence>
<dbReference type="Gene3D" id="3.40.50.1820">
    <property type="entry name" value="alpha/beta hydrolase"/>
    <property type="match status" value="1"/>
</dbReference>
<dbReference type="Proteomes" id="UP001190700">
    <property type="component" value="Unassembled WGS sequence"/>
</dbReference>
<name>A0AAE0GNC7_9CHLO</name>
<comment type="catalytic activity">
    <reaction evidence="4">
        <text>[protein]-C-terminal S-[(2E,6E)-farnesyl]-L-cysteine methyl ester + H2O = [protein]-C-terminal S-[(2E,6E)-farnesyl]-L-cysteine + methanol + H(+)</text>
        <dbReference type="Rhea" id="RHEA:48520"/>
        <dbReference type="Rhea" id="RHEA-COMP:12125"/>
        <dbReference type="Rhea" id="RHEA-COMP:12126"/>
        <dbReference type="ChEBI" id="CHEBI:15377"/>
        <dbReference type="ChEBI" id="CHEBI:15378"/>
        <dbReference type="ChEBI" id="CHEBI:17790"/>
        <dbReference type="ChEBI" id="CHEBI:90510"/>
        <dbReference type="ChEBI" id="CHEBI:90511"/>
        <dbReference type="EC" id="3.1.1.n2"/>
    </reaction>
</comment>
<evidence type="ECO:0000313" key="7">
    <source>
        <dbReference type="Proteomes" id="UP001190700"/>
    </source>
</evidence>
<evidence type="ECO:0000256" key="2">
    <source>
        <dbReference type="ARBA" id="ARBA00038028"/>
    </source>
</evidence>
<keyword evidence="7" id="KW-1185">Reference proteome</keyword>
<comment type="similarity">
    <text evidence="2">Belongs to the AB hydrolase superfamily. Isoprenylcysteine methylesterase family.</text>
</comment>
<dbReference type="EC" id="3.1.1.n2" evidence="3"/>
<sequence>MVPSFQLLELVASTISDRDTTHAVVDVLRWSTPHLSTCLAHSFPSRKTLGIMSSCPIMQKVAVPAAAVALAAAVLVKLNETKIKEFLLKKFRQGTSCKVVKIYKAVSTADCQQMLQGLAPSYYLKAHVFLPASFRFPSSGKDYPCVIMFHGGGWVSGAPDMVFGQCALLAEKGFVAIAPEYRLYGQKGTSIYDSIADAWSAFDFVVKNSELFRIDVTALSVAGASAGGHLAACLSGGIMRPSTIEGSIASAVLFNPVTALTNDSYSPSSCMEGDDLQANRQGPPSLNHWAFVKTIGEDMESISPVHNMNEIPPTIIFHGQDDRTVPIEQSRVYQEKVVASGSKCVLIEYAGQQHGFAYSETGCPAGFLSTACEMLKFLGCAQGNLQPSSASEVLYRFTSKGVSLYQAVGDDDHDWRKVFLV</sequence>
<protein>
    <recommendedName>
        <fullName evidence="3">protein-S-isoprenylcysteine alpha-carbonyl methylesterase</fullName>
        <ecNumber evidence="3">3.1.1.n2</ecNumber>
    </recommendedName>
</protein>
<dbReference type="InterPro" id="IPR050300">
    <property type="entry name" value="GDXG_lipolytic_enzyme"/>
</dbReference>
<evidence type="ECO:0000256" key="3">
    <source>
        <dbReference type="ARBA" id="ARBA00038928"/>
    </source>
</evidence>
<accession>A0AAE0GNC7</accession>
<dbReference type="PANTHER" id="PTHR48081">
    <property type="entry name" value="AB HYDROLASE SUPERFAMILY PROTEIN C4A8.06C"/>
    <property type="match status" value="1"/>
</dbReference>
<keyword evidence="1" id="KW-0378">Hydrolase</keyword>
<dbReference type="InterPro" id="IPR029058">
    <property type="entry name" value="AB_hydrolase_fold"/>
</dbReference>
<dbReference type="EMBL" id="LGRX02004043">
    <property type="protein sequence ID" value="KAK3281078.1"/>
    <property type="molecule type" value="Genomic_DNA"/>
</dbReference>
<organism evidence="6 7">
    <name type="scientific">Cymbomonas tetramitiformis</name>
    <dbReference type="NCBI Taxonomy" id="36881"/>
    <lineage>
        <taxon>Eukaryota</taxon>
        <taxon>Viridiplantae</taxon>
        <taxon>Chlorophyta</taxon>
        <taxon>Pyramimonadophyceae</taxon>
        <taxon>Pyramimonadales</taxon>
        <taxon>Pyramimonadaceae</taxon>
        <taxon>Cymbomonas</taxon>
    </lineage>
</organism>
<evidence type="ECO:0000256" key="4">
    <source>
        <dbReference type="ARBA" id="ARBA00049507"/>
    </source>
</evidence>
<feature type="domain" description="BD-FAE-like" evidence="5">
    <location>
        <begin position="139"/>
        <end position="336"/>
    </location>
</feature>
<dbReference type="AlphaFoldDB" id="A0AAE0GNC7"/>